<evidence type="ECO:0000256" key="1">
    <source>
        <dbReference type="SAM" id="MobiDB-lite"/>
    </source>
</evidence>
<name>A0ABQ7B0J9_BRACR</name>
<organism evidence="2 3">
    <name type="scientific">Brassica cretica</name>
    <name type="common">Mustard</name>
    <dbReference type="NCBI Taxonomy" id="69181"/>
    <lineage>
        <taxon>Eukaryota</taxon>
        <taxon>Viridiplantae</taxon>
        <taxon>Streptophyta</taxon>
        <taxon>Embryophyta</taxon>
        <taxon>Tracheophyta</taxon>
        <taxon>Spermatophyta</taxon>
        <taxon>Magnoliopsida</taxon>
        <taxon>eudicotyledons</taxon>
        <taxon>Gunneridae</taxon>
        <taxon>Pentapetalae</taxon>
        <taxon>rosids</taxon>
        <taxon>malvids</taxon>
        <taxon>Brassicales</taxon>
        <taxon>Brassicaceae</taxon>
        <taxon>Brassiceae</taxon>
        <taxon>Brassica</taxon>
    </lineage>
</organism>
<gene>
    <name evidence="2" type="ORF">DY000_02059075</name>
</gene>
<comment type="caution">
    <text evidence="2">The sequence shown here is derived from an EMBL/GenBank/DDBJ whole genome shotgun (WGS) entry which is preliminary data.</text>
</comment>
<dbReference type="Proteomes" id="UP000266723">
    <property type="component" value="Unassembled WGS sequence"/>
</dbReference>
<sequence>MGRSPAKDQTEVLHISASKFAVLSVEEEREDGEIPHESHQCANEEAHLSKESMDVGSEAVDEGITIAKVVEEQSSMVQEVAFEKHRKILISVQTMEITDRIVVLRTMSFQASK</sequence>
<keyword evidence="3" id="KW-1185">Reference proteome</keyword>
<protein>
    <recommendedName>
        <fullName evidence="4">t-SNARE coiled-coil homology domain-containing protein</fullName>
    </recommendedName>
</protein>
<proteinExistence type="predicted"/>
<accession>A0ABQ7B0J9</accession>
<feature type="compositionally biased region" description="Basic and acidic residues" evidence="1">
    <location>
        <begin position="32"/>
        <end position="53"/>
    </location>
</feature>
<evidence type="ECO:0008006" key="4">
    <source>
        <dbReference type="Google" id="ProtNLM"/>
    </source>
</evidence>
<reference evidence="2 3" key="1">
    <citation type="journal article" date="2020" name="BMC Genomics">
        <title>Intraspecific diversification of the crop wild relative Brassica cretica Lam. using demographic model selection.</title>
        <authorList>
            <person name="Kioukis A."/>
            <person name="Michalopoulou V.A."/>
            <person name="Briers L."/>
            <person name="Pirintsos S."/>
            <person name="Studholme D.J."/>
            <person name="Pavlidis P."/>
            <person name="Sarris P.F."/>
        </authorList>
    </citation>
    <scope>NUCLEOTIDE SEQUENCE [LARGE SCALE GENOMIC DNA]</scope>
    <source>
        <strain evidence="3">cv. PFS-1207/04</strain>
    </source>
</reference>
<evidence type="ECO:0000313" key="2">
    <source>
        <dbReference type="EMBL" id="KAF3520062.1"/>
    </source>
</evidence>
<evidence type="ECO:0000313" key="3">
    <source>
        <dbReference type="Proteomes" id="UP000266723"/>
    </source>
</evidence>
<dbReference type="EMBL" id="QGKV02001556">
    <property type="protein sequence ID" value="KAF3520062.1"/>
    <property type="molecule type" value="Genomic_DNA"/>
</dbReference>
<feature type="region of interest" description="Disordered" evidence="1">
    <location>
        <begin position="29"/>
        <end position="55"/>
    </location>
</feature>